<sequence>MSSLASEAYLHRLFSSTPKHWPSCLGFQVRWKFQSSQDRWYDGTTLRQFRDALDQDKDKAPEEIDIAATHAAAITLINDPAFIDAGSKVPIAERKRYAGTITLNPSKLRKDSVSGYNVHRITEEALAKAMNSKDLSNGIGQIEVLVGLPGLIHHEEDSSLKDDDDPKKSYGWDAMVTNKDQNLPEYFMYLGLLMDLTVWRIRVTPGGNLERMKK</sequence>
<organism evidence="1 2">
    <name type="scientific">Rhypophila decipiens</name>
    <dbReference type="NCBI Taxonomy" id="261697"/>
    <lineage>
        <taxon>Eukaryota</taxon>
        <taxon>Fungi</taxon>
        <taxon>Dikarya</taxon>
        <taxon>Ascomycota</taxon>
        <taxon>Pezizomycotina</taxon>
        <taxon>Sordariomycetes</taxon>
        <taxon>Sordariomycetidae</taxon>
        <taxon>Sordariales</taxon>
        <taxon>Naviculisporaceae</taxon>
        <taxon>Rhypophila</taxon>
    </lineage>
</organism>
<dbReference type="Proteomes" id="UP001301769">
    <property type="component" value="Unassembled WGS sequence"/>
</dbReference>
<dbReference type="EMBL" id="MU858254">
    <property type="protein sequence ID" value="KAK4208194.1"/>
    <property type="molecule type" value="Genomic_DNA"/>
</dbReference>
<dbReference type="AlphaFoldDB" id="A0AAN7B2T5"/>
<keyword evidence="2" id="KW-1185">Reference proteome</keyword>
<accession>A0AAN7B2T5</accession>
<protein>
    <submittedName>
        <fullName evidence="1">Uncharacterized protein</fullName>
    </submittedName>
</protein>
<name>A0AAN7B2T5_9PEZI</name>
<evidence type="ECO:0000313" key="2">
    <source>
        <dbReference type="Proteomes" id="UP001301769"/>
    </source>
</evidence>
<reference evidence="1" key="2">
    <citation type="submission" date="2023-05" db="EMBL/GenBank/DDBJ databases">
        <authorList>
            <consortium name="Lawrence Berkeley National Laboratory"/>
            <person name="Steindorff A."/>
            <person name="Hensen N."/>
            <person name="Bonometti L."/>
            <person name="Westerberg I."/>
            <person name="Brannstrom I.O."/>
            <person name="Guillou S."/>
            <person name="Cros-Aarteil S."/>
            <person name="Calhoun S."/>
            <person name="Haridas S."/>
            <person name="Kuo A."/>
            <person name="Mondo S."/>
            <person name="Pangilinan J."/>
            <person name="Riley R."/>
            <person name="Labutti K."/>
            <person name="Andreopoulos B."/>
            <person name="Lipzen A."/>
            <person name="Chen C."/>
            <person name="Yanf M."/>
            <person name="Daum C."/>
            <person name="Ng V."/>
            <person name="Clum A."/>
            <person name="Ohm R."/>
            <person name="Martin F."/>
            <person name="Silar P."/>
            <person name="Natvig D."/>
            <person name="Lalanne C."/>
            <person name="Gautier V."/>
            <person name="Ament-Velasquez S.L."/>
            <person name="Kruys A."/>
            <person name="Hutchinson M.I."/>
            <person name="Powell A.J."/>
            <person name="Barry K."/>
            <person name="Miller A.N."/>
            <person name="Grigoriev I.V."/>
            <person name="Debuchy R."/>
            <person name="Gladieux P."/>
            <person name="Thoren M.H."/>
            <person name="Johannesson H."/>
        </authorList>
    </citation>
    <scope>NUCLEOTIDE SEQUENCE</scope>
    <source>
        <strain evidence="1">PSN293</strain>
    </source>
</reference>
<gene>
    <name evidence="1" type="ORF">QBC37DRAFT_379328</name>
</gene>
<comment type="caution">
    <text evidence="1">The sequence shown here is derived from an EMBL/GenBank/DDBJ whole genome shotgun (WGS) entry which is preliminary data.</text>
</comment>
<evidence type="ECO:0000313" key="1">
    <source>
        <dbReference type="EMBL" id="KAK4208194.1"/>
    </source>
</evidence>
<reference evidence="1" key="1">
    <citation type="journal article" date="2023" name="Mol. Phylogenet. Evol.">
        <title>Genome-scale phylogeny and comparative genomics of the fungal order Sordariales.</title>
        <authorList>
            <person name="Hensen N."/>
            <person name="Bonometti L."/>
            <person name="Westerberg I."/>
            <person name="Brannstrom I.O."/>
            <person name="Guillou S."/>
            <person name="Cros-Aarteil S."/>
            <person name="Calhoun S."/>
            <person name="Haridas S."/>
            <person name="Kuo A."/>
            <person name="Mondo S."/>
            <person name="Pangilinan J."/>
            <person name="Riley R."/>
            <person name="LaButti K."/>
            <person name="Andreopoulos B."/>
            <person name="Lipzen A."/>
            <person name="Chen C."/>
            <person name="Yan M."/>
            <person name="Daum C."/>
            <person name="Ng V."/>
            <person name="Clum A."/>
            <person name="Steindorff A."/>
            <person name="Ohm R.A."/>
            <person name="Martin F."/>
            <person name="Silar P."/>
            <person name="Natvig D.O."/>
            <person name="Lalanne C."/>
            <person name="Gautier V."/>
            <person name="Ament-Velasquez S.L."/>
            <person name="Kruys A."/>
            <person name="Hutchinson M.I."/>
            <person name="Powell A.J."/>
            <person name="Barry K."/>
            <person name="Miller A.N."/>
            <person name="Grigoriev I.V."/>
            <person name="Debuchy R."/>
            <person name="Gladieux P."/>
            <person name="Hiltunen Thoren M."/>
            <person name="Johannesson H."/>
        </authorList>
    </citation>
    <scope>NUCLEOTIDE SEQUENCE</scope>
    <source>
        <strain evidence="1">PSN293</strain>
    </source>
</reference>
<proteinExistence type="predicted"/>